<dbReference type="GO" id="GO:0004672">
    <property type="term" value="F:protein kinase activity"/>
    <property type="evidence" value="ECO:0007669"/>
    <property type="project" value="InterPro"/>
</dbReference>
<dbReference type="eggNOG" id="ENOG502SCK8">
    <property type="taxonomic scope" value="Eukaryota"/>
</dbReference>
<keyword evidence="3" id="KW-1185">Reference proteome</keyword>
<accession>V5G6W8</accession>
<dbReference type="InterPro" id="IPR011009">
    <property type="entry name" value="Kinase-like_dom_sf"/>
</dbReference>
<dbReference type="PROSITE" id="PS50011">
    <property type="entry name" value="PROTEIN_KINASE_DOM"/>
    <property type="match status" value="1"/>
</dbReference>
<dbReference type="EMBL" id="BAUL01000170">
    <property type="protein sequence ID" value="GAD96612.1"/>
    <property type="molecule type" value="Genomic_DNA"/>
</dbReference>
<dbReference type="AlphaFoldDB" id="V5G6W8"/>
<name>V5G6W8_BYSSN</name>
<protein>
    <recommendedName>
        <fullName evidence="1">Protein kinase domain-containing protein</fullName>
    </recommendedName>
</protein>
<evidence type="ECO:0000313" key="2">
    <source>
        <dbReference type="EMBL" id="GAD96612.1"/>
    </source>
</evidence>
<reference evidence="3" key="1">
    <citation type="journal article" date="2014" name="Genome Announc.">
        <title>Draft genome sequence of the formaldehyde-resistant fungus Byssochlamys spectabilis No. 5 (anamorph Paecilomyces variotii No. 5) (NBRC109023).</title>
        <authorList>
            <person name="Oka T."/>
            <person name="Ekino K."/>
            <person name="Fukuda K."/>
            <person name="Nomura Y."/>
        </authorList>
    </citation>
    <scope>NUCLEOTIDE SEQUENCE [LARGE SCALE GENOMIC DNA]</scope>
    <source>
        <strain evidence="3">No. 5 / NBRC 109023</strain>
    </source>
</reference>
<dbReference type="OrthoDB" id="4267316at2759"/>
<sequence length="355" mass="40951">MGVMKSMSSEDMHVPFPYVQGQQFTVRSHIPPPPTPLKPGCCLESDSGRLEREKLHPVDRCLLHPPLPGSDGVLKVDFKITRPLRVGSNHHRTQLVVVNIVKTHVPAKDLHEGKTLVAKVYDPLYAADEDNYVNPFLVADKNYTHETAAYRKLADVQGSLIPRYYGSFSLEIPTKRQQPRYVRLILIEFIPGSSMLDIDPGNLSQSHRQLIMKSIIDFTTLLYTRDMVHQDLFQRNILVINAGSDEQMVVFIDFGDMRFTRTIYAEPELEARAFPGTYVSPLLKWHKAHGRTSEFKNWIDWDWQSWLEAEYGHTRATITKEMQDEFLPDDLLNPPPIEELYFKGDDWFNPDDWSK</sequence>
<dbReference type="Gene3D" id="1.10.510.10">
    <property type="entry name" value="Transferase(Phosphotransferase) domain 1"/>
    <property type="match status" value="1"/>
</dbReference>
<feature type="domain" description="Protein kinase" evidence="1">
    <location>
        <begin position="78"/>
        <end position="355"/>
    </location>
</feature>
<proteinExistence type="predicted"/>
<dbReference type="Proteomes" id="UP000018001">
    <property type="component" value="Unassembled WGS sequence"/>
</dbReference>
<dbReference type="InterPro" id="IPR004147">
    <property type="entry name" value="ABC1_dom"/>
</dbReference>
<evidence type="ECO:0000313" key="3">
    <source>
        <dbReference type="Proteomes" id="UP000018001"/>
    </source>
</evidence>
<dbReference type="Pfam" id="PF03109">
    <property type="entry name" value="ABC1"/>
    <property type="match status" value="1"/>
</dbReference>
<dbReference type="HOGENOM" id="CLU_044881_1_0_1"/>
<dbReference type="SUPFAM" id="SSF56112">
    <property type="entry name" value="Protein kinase-like (PK-like)"/>
    <property type="match status" value="1"/>
</dbReference>
<dbReference type="GO" id="GO:0005524">
    <property type="term" value="F:ATP binding"/>
    <property type="evidence" value="ECO:0007669"/>
    <property type="project" value="InterPro"/>
</dbReference>
<gene>
    <name evidence="2" type="ORF">PVAR5_5273</name>
</gene>
<evidence type="ECO:0000259" key="1">
    <source>
        <dbReference type="PROSITE" id="PS50011"/>
    </source>
</evidence>
<comment type="caution">
    <text evidence="2">The sequence shown here is derived from an EMBL/GenBank/DDBJ whole genome shotgun (WGS) entry which is preliminary data.</text>
</comment>
<dbReference type="InParanoid" id="V5G6W8"/>
<dbReference type="InterPro" id="IPR000719">
    <property type="entry name" value="Prot_kinase_dom"/>
</dbReference>
<organism evidence="2 3">
    <name type="scientific">Byssochlamys spectabilis (strain No. 5 / NBRC 109023)</name>
    <name type="common">Paecilomyces variotii</name>
    <dbReference type="NCBI Taxonomy" id="1356009"/>
    <lineage>
        <taxon>Eukaryota</taxon>
        <taxon>Fungi</taxon>
        <taxon>Dikarya</taxon>
        <taxon>Ascomycota</taxon>
        <taxon>Pezizomycotina</taxon>
        <taxon>Eurotiomycetes</taxon>
        <taxon>Eurotiomycetidae</taxon>
        <taxon>Eurotiales</taxon>
        <taxon>Thermoascaceae</taxon>
        <taxon>Paecilomyces</taxon>
    </lineage>
</organism>